<comment type="similarity">
    <text evidence="2">Belongs to the FlgN family.</text>
</comment>
<dbReference type="Pfam" id="PF05130">
    <property type="entry name" value="FlgN"/>
    <property type="match status" value="1"/>
</dbReference>
<dbReference type="EMBL" id="CYGX02000037">
    <property type="protein sequence ID" value="SIT42472.1"/>
    <property type="molecule type" value="Genomic_DNA"/>
</dbReference>
<dbReference type="InterPro" id="IPR036679">
    <property type="entry name" value="FlgN-like_sf"/>
</dbReference>
<gene>
    <name evidence="4" type="ORF">BN2475_370050</name>
</gene>
<dbReference type="Proteomes" id="UP000187012">
    <property type="component" value="Unassembled WGS sequence"/>
</dbReference>
<evidence type="ECO:0000313" key="4">
    <source>
        <dbReference type="EMBL" id="SIT42472.1"/>
    </source>
</evidence>
<dbReference type="STRING" id="1247936.BN2475_370050"/>
<dbReference type="InterPro" id="IPR007809">
    <property type="entry name" value="FlgN-like"/>
</dbReference>
<dbReference type="AlphaFoldDB" id="A0A1N7S530"/>
<sequence length="169" mass="18500">MAFDKLGSRSIREPRAQRVVEMKDALLATLIEEYSTVEAFASILTLETKALTAVSPLEQLPPIVEKKTELIGVLARLEAARDTQLAELGFPAGWSGMELAASTDARIDAQWTLLQKAAARARQVNTNNGELIRVRMDYNQRALAALQVNVPRKASFYGPDGRIPAHSGL</sequence>
<evidence type="ECO:0000256" key="3">
    <source>
        <dbReference type="ARBA" id="ARBA00022795"/>
    </source>
</evidence>
<organism evidence="4 5">
    <name type="scientific">Paraburkholderia ribeironis</name>
    <dbReference type="NCBI Taxonomy" id="1247936"/>
    <lineage>
        <taxon>Bacteria</taxon>
        <taxon>Pseudomonadati</taxon>
        <taxon>Pseudomonadota</taxon>
        <taxon>Betaproteobacteria</taxon>
        <taxon>Burkholderiales</taxon>
        <taxon>Burkholderiaceae</taxon>
        <taxon>Paraburkholderia</taxon>
    </lineage>
</organism>
<evidence type="ECO:0000313" key="5">
    <source>
        <dbReference type="Proteomes" id="UP000187012"/>
    </source>
</evidence>
<comment type="function">
    <text evidence="1">Required for the efficient initiation of filament assembly.</text>
</comment>
<dbReference type="Gene3D" id="1.20.58.300">
    <property type="entry name" value="FlgN-like"/>
    <property type="match status" value="1"/>
</dbReference>
<evidence type="ECO:0000256" key="1">
    <source>
        <dbReference type="ARBA" id="ARBA00002397"/>
    </source>
</evidence>
<reference evidence="4 5" key="1">
    <citation type="submission" date="2016-12" db="EMBL/GenBank/DDBJ databases">
        <authorList>
            <person name="Song W.-J."/>
            <person name="Kurnit D.M."/>
        </authorList>
    </citation>
    <scope>NUCLEOTIDE SEQUENCE [LARGE SCALE GENOMIC DNA]</scope>
    <source>
        <strain evidence="4 5">STM7296</strain>
    </source>
</reference>
<dbReference type="SUPFAM" id="SSF140566">
    <property type="entry name" value="FlgN-like"/>
    <property type="match status" value="1"/>
</dbReference>
<keyword evidence="3" id="KW-1005">Bacterial flagellum biogenesis</keyword>
<evidence type="ECO:0000256" key="2">
    <source>
        <dbReference type="ARBA" id="ARBA00007703"/>
    </source>
</evidence>
<accession>A0A1N7S530</accession>
<proteinExistence type="inferred from homology"/>
<name>A0A1N7S530_9BURK</name>
<protein>
    <submittedName>
        <fullName evidence="4">FlgN family protein</fullName>
    </submittedName>
</protein>
<keyword evidence="5" id="KW-1185">Reference proteome</keyword>
<dbReference type="GO" id="GO:0044780">
    <property type="term" value="P:bacterial-type flagellum assembly"/>
    <property type="evidence" value="ECO:0007669"/>
    <property type="project" value="InterPro"/>
</dbReference>